<comment type="similarity">
    <text evidence="3">Belongs to the GRAS family.</text>
</comment>
<name>A0A822Y7A1_NELNU</name>
<keyword evidence="2" id="KW-0804">Transcription</keyword>
<keyword evidence="1" id="KW-0805">Transcription regulation</keyword>
<comment type="caution">
    <text evidence="4">The sequence shown here is derived from an EMBL/GenBank/DDBJ whole genome shotgun (WGS) entry which is preliminary data.</text>
</comment>
<evidence type="ECO:0000256" key="1">
    <source>
        <dbReference type="ARBA" id="ARBA00023015"/>
    </source>
</evidence>
<evidence type="ECO:0000256" key="2">
    <source>
        <dbReference type="ARBA" id="ARBA00023163"/>
    </source>
</evidence>
<sequence length="97" mass="10980">MLQLYNLLDETTVAMERALRLAKSLKPKVVTLGEYEAGLNRVDFLNSFKTALQYYSAVFESLEPSLTRDSTERIQIESLLLGRQISGVVEPEEGPMR</sequence>
<dbReference type="PROSITE" id="PS50985">
    <property type="entry name" value="GRAS"/>
    <property type="match status" value="1"/>
</dbReference>
<comment type="caution">
    <text evidence="3">Lacks conserved residue(s) required for the propagation of feature annotation.</text>
</comment>
<proteinExistence type="inferred from homology"/>
<reference evidence="4 5" key="1">
    <citation type="journal article" date="2020" name="Mol. Biol. Evol.">
        <title>Distinct Expression and Methylation Patterns for Genes with Different Fates following a Single Whole-Genome Duplication in Flowering Plants.</title>
        <authorList>
            <person name="Shi T."/>
            <person name="Rahmani R.S."/>
            <person name="Gugger P.F."/>
            <person name="Wang M."/>
            <person name="Li H."/>
            <person name="Zhang Y."/>
            <person name="Li Z."/>
            <person name="Wang Q."/>
            <person name="Van de Peer Y."/>
            <person name="Marchal K."/>
            <person name="Chen J."/>
        </authorList>
    </citation>
    <scope>NUCLEOTIDE SEQUENCE [LARGE SCALE GENOMIC DNA]</scope>
    <source>
        <tissue evidence="4">Leaf</tissue>
    </source>
</reference>
<dbReference type="Pfam" id="PF03514">
    <property type="entry name" value="GRAS"/>
    <property type="match status" value="1"/>
</dbReference>
<accession>A0A822Y7A1</accession>
<dbReference type="PANTHER" id="PTHR31636">
    <property type="entry name" value="OSJNBA0084A10.13 PROTEIN-RELATED"/>
    <property type="match status" value="1"/>
</dbReference>
<evidence type="ECO:0000313" key="5">
    <source>
        <dbReference type="Proteomes" id="UP000607653"/>
    </source>
</evidence>
<evidence type="ECO:0000313" key="4">
    <source>
        <dbReference type="EMBL" id="DAD27933.1"/>
    </source>
</evidence>
<gene>
    <name evidence="4" type="ORF">HUJ06_029401</name>
</gene>
<evidence type="ECO:0000256" key="3">
    <source>
        <dbReference type="PROSITE-ProRule" id="PRU01191"/>
    </source>
</evidence>
<dbReference type="InterPro" id="IPR005202">
    <property type="entry name" value="TF_GRAS"/>
</dbReference>
<protein>
    <submittedName>
        <fullName evidence="4">Uncharacterized protein</fullName>
    </submittedName>
</protein>
<organism evidence="4 5">
    <name type="scientific">Nelumbo nucifera</name>
    <name type="common">Sacred lotus</name>
    <dbReference type="NCBI Taxonomy" id="4432"/>
    <lineage>
        <taxon>Eukaryota</taxon>
        <taxon>Viridiplantae</taxon>
        <taxon>Streptophyta</taxon>
        <taxon>Embryophyta</taxon>
        <taxon>Tracheophyta</taxon>
        <taxon>Spermatophyta</taxon>
        <taxon>Magnoliopsida</taxon>
        <taxon>Proteales</taxon>
        <taxon>Nelumbonaceae</taxon>
        <taxon>Nelumbo</taxon>
    </lineage>
</organism>
<keyword evidence="5" id="KW-1185">Reference proteome</keyword>
<dbReference type="EMBL" id="DUZY01000002">
    <property type="protein sequence ID" value="DAD27933.1"/>
    <property type="molecule type" value="Genomic_DNA"/>
</dbReference>
<feature type="region of interest" description="SAW" evidence="3">
    <location>
        <begin position="90"/>
        <end position="97"/>
    </location>
</feature>
<dbReference type="AlphaFoldDB" id="A0A822Y7A1"/>
<dbReference type="Proteomes" id="UP000607653">
    <property type="component" value="Unassembled WGS sequence"/>
</dbReference>
<feature type="short sequence motif" description="LXXLL motif" evidence="3">
    <location>
        <begin position="4"/>
        <end position="8"/>
    </location>
</feature>